<organism evidence="3 4">
    <name type="scientific">Candidatus Pristimantibacillus lignocellulolyticus</name>
    <dbReference type="NCBI Taxonomy" id="2994561"/>
    <lineage>
        <taxon>Bacteria</taxon>
        <taxon>Bacillati</taxon>
        <taxon>Bacillota</taxon>
        <taxon>Bacilli</taxon>
        <taxon>Bacillales</taxon>
        <taxon>Paenibacillaceae</taxon>
        <taxon>Candidatus Pristimantibacillus</taxon>
    </lineage>
</organism>
<dbReference type="KEGG" id="plig:NAG76_16100"/>
<dbReference type="EMBL" id="CP097899">
    <property type="protein sequence ID" value="URN93344.1"/>
    <property type="molecule type" value="Genomic_DNA"/>
</dbReference>
<dbReference type="Gene3D" id="1.10.530.10">
    <property type="match status" value="1"/>
</dbReference>
<dbReference type="PANTHER" id="PTHR33308">
    <property type="entry name" value="PEPTIDOGLYCAN HYDROLASE FLGJ"/>
    <property type="match status" value="1"/>
</dbReference>
<evidence type="ECO:0000313" key="3">
    <source>
        <dbReference type="EMBL" id="URN93344.1"/>
    </source>
</evidence>
<protein>
    <submittedName>
        <fullName evidence="3">Glucosaminidase domain-containing protein</fullName>
    </submittedName>
</protein>
<dbReference type="InterPro" id="IPR002901">
    <property type="entry name" value="MGlyc_endo_b_GlcNAc-like_dom"/>
</dbReference>
<proteinExistence type="predicted"/>
<dbReference type="PRINTS" id="PR01002">
    <property type="entry name" value="FLGFLGJ"/>
</dbReference>
<reference evidence="3" key="1">
    <citation type="submission" date="2022-05" db="EMBL/GenBank/DDBJ databases">
        <title>Novel bacterial taxa in a minimal lignocellulolytic consortium and its capacity to transform plastics disclosed by genome-resolved metagenomics.</title>
        <authorList>
            <person name="Rodriguez C.A.D."/>
            <person name="Diaz-Garcia L."/>
            <person name="Herrera K."/>
            <person name="Tarazona N.A."/>
            <person name="Sproer C."/>
            <person name="Overmann J."/>
            <person name="Jimenez D.J."/>
        </authorList>
    </citation>
    <scope>NUCLEOTIDE SEQUENCE</scope>
    <source>
        <strain evidence="3">MAG5</strain>
    </source>
</reference>
<dbReference type="Pfam" id="PF01832">
    <property type="entry name" value="Glucosaminidase"/>
    <property type="match status" value="1"/>
</dbReference>
<evidence type="ECO:0000313" key="4">
    <source>
        <dbReference type="Proteomes" id="UP001056756"/>
    </source>
</evidence>
<gene>
    <name evidence="3" type="ORF">NAG76_16100</name>
</gene>
<name>A0A9J6ZBN6_9BACL</name>
<evidence type="ECO:0000259" key="2">
    <source>
        <dbReference type="SMART" id="SM00047"/>
    </source>
</evidence>
<accession>A0A9J6ZBN6</accession>
<dbReference type="AlphaFoldDB" id="A0A9J6ZBN6"/>
<dbReference type="GO" id="GO:0004040">
    <property type="term" value="F:amidase activity"/>
    <property type="evidence" value="ECO:0007669"/>
    <property type="project" value="InterPro"/>
</dbReference>
<dbReference type="InterPro" id="IPR036582">
    <property type="entry name" value="Mao_N_sf"/>
</dbReference>
<evidence type="ECO:0000256" key="1">
    <source>
        <dbReference type="ARBA" id="ARBA00022801"/>
    </source>
</evidence>
<dbReference type="Gene3D" id="4.10.80.30">
    <property type="entry name" value="DNA polymerase, domain 6"/>
    <property type="match status" value="1"/>
</dbReference>
<dbReference type="SMART" id="SM00047">
    <property type="entry name" value="LYZ2"/>
    <property type="match status" value="1"/>
</dbReference>
<dbReference type="Pfam" id="PF07833">
    <property type="entry name" value="Cu_amine_oxidN1"/>
    <property type="match status" value="1"/>
</dbReference>
<dbReference type="Proteomes" id="UP001056756">
    <property type="component" value="Chromosome"/>
</dbReference>
<feature type="domain" description="Mannosyl-glycoprotein endo-beta-N-acetylglucosamidase-like" evidence="2">
    <location>
        <begin position="2"/>
        <end position="154"/>
    </location>
</feature>
<sequence length="256" mass="28811">MSELTRQQFFAAIAPTIILIRQQGSPILPSVRLAQSLLETGGVIHAWNNLGGIKVGGGKLTPYWRGDAVTKGTWEFVGGQEVKEKAAFRAYRTLYHYYKDQDELFKNTRYAKVQEAKTAIEQAEQIRLAGYATDPNYSSKIMSLITKYNLEAYDAATIKFKPEIGFEGASIVPVMVDQTLYCTAYLEKGITYIPVRKIAELFGAKVDWKSKKVYVNGVLVDTRLGGSTSFVKPRDIMNLLKIKLEWDTYAKVLFIN</sequence>
<dbReference type="InterPro" id="IPR051056">
    <property type="entry name" value="Glycosyl_Hydrolase_73"/>
</dbReference>
<dbReference type="SUPFAM" id="SSF55383">
    <property type="entry name" value="Copper amine oxidase, domain N"/>
    <property type="match status" value="1"/>
</dbReference>
<keyword evidence="1" id="KW-0378">Hydrolase</keyword>
<dbReference type="PANTHER" id="PTHR33308:SF9">
    <property type="entry name" value="PEPTIDOGLYCAN HYDROLASE FLGJ"/>
    <property type="match status" value="1"/>
</dbReference>
<dbReference type="InterPro" id="IPR012854">
    <property type="entry name" value="Cu_amine_oxidase-like_N"/>
</dbReference>